<feature type="compositionally biased region" description="Low complexity" evidence="2">
    <location>
        <begin position="418"/>
        <end position="430"/>
    </location>
</feature>
<evidence type="ECO:0000256" key="1">
    <source>
        <dbReference type="ARBA" id="ARBA00007503"/>
    </source>
</evidence>
<feature type="signal peptide" evidence="3">
    <location>
        <begin position="1"/>
        <end position="20"/>
    </location>
</feature>
<dbReference type="AlphaFoldDB" id="A0A8C1ZI37"/>
<reference evidence="5" key="1">
    <citation type="submission" date="2025-08" db="UniProtKB">
        <authorList>
            <consortium name="Ensembl"/>
        </authorList>
    </citation>
    <scope>IDENTIFICATION</scope>
</reference>
<dbReference type="PROSITE" id="PS52002">
    <property type="entry name" value="SM"/>
    <property type="match status" value="1"/>
</dbReference>
<feature type="compositionally biased region" description="Low complexity" evidence="2">
    <location>
        <begin position="867"/>
        <end position="899"/>
    </location>
</feature>
<protein>
    <submittedName>
        <fullName evidence="5">Ataxin 2</fullName>
    </submittedName>
</protein>
<feature type="region of interest" description="Disordered" evidence="2">
    <location>
        <begin position="241"/>
        <end position="493"/>
    </location>
</feature>
<feature type="compositionally biased region" description="Basic and acidic residues" evidence="2">
    <location>
        <begin position="567"/>
        <end position="577"/>
    </location>
</feature>
<evidence type="ECO:0000313" key="6">
    <source>
        <dbReference type="Proteomes" id="UP000694700"/>
    </source>
</evidence>
<feature type="compositionally biased region" description="Low complexity" evidence="2">
    <location>
        <begin position="676"/>
        <end position="690"/>
    </location>
</feature>
<feature type="region of interest" description="Disordered" evidence="2">
    <location>
        <begin position="853"/>
        <end position="899"/>
    </location>
</feature>
<evidence type="ECO:0000259" key="4">
    <source>
        <dbReference type="PROSITE" id="PS52002"/>
    </source>
</evidence>
<dbReference type="InterPro" id="IPR047575">
    <property type="entry name" value="Sm"/>
</dbReference>
<gene>
    <name evidence="5" type="primary">atxn2</name>
</gene>
<feature type="compositionally biased region" description="Low complexity" evidence="2">
    <location>
        <begin position="596"/>
        <end position="608"/>
    </location>
</feature>
<feature type="compositionally biased region" description="Polar residues" evidence="2">
    <location>
        <begin position="578"/>
        <end position="595"/>
    </location>
</feature>
<dbReference type="InterPro" id="IPR025852">
    <property type="entry name" value="SM_dom_ATX"/>
</dbReference>
<evidence type="ECO:0000256" key="2">
    <source>
        <dbReference type="SAM" id="MobiDB-lite"/>
    </source>
</evidence>
<dbReference type="GO" id="GO:0003729">
    <property type="term" value="F:mRNA binding"/>
    <property type="evidence" value="ECO:0007669"/>
    <property type="project" value="TreeGrafter"/>
</dbReference>
<dbReference type="SMART" id="SM01272">
    <property type="entry name" value="LsmAD"/>
    <property type="match status" value="1"/>
</dbReference>
<dbReference type="InterPro" id="IPR045117">
    <property type="entry name" value="ATXN2-like"/>
</dbReference>
<proteinExistence type="inferred from homology"/>
<feature type="region of interest" description="Disordered" evidence="2">
    <location>
        <begin position="912"/>
        <end position="939"/>
    </location>
</feature>
<feature type="compositionally biased region" description="Pro residues" evidence="2">
    <location>
        <begin position="333"/>
        <end position="343"/>
    </location>
</feature>
<feature type="compositionally biased region" description="Polar residues" evidence="2">
    <location>
        <begin position="618"/>
        <end position="629"/>
    </location>
</feature>
<dbReference type="Pfam" id="PF14438">
    <property type="entry name" value="SM-ATX"/>
    <property type="match status" value="1"/>
</dbReference>
<dbReference type="PANTHER" id="PTHR12854:SF11">
    <property type="entry name" value="ATAXIN-2"/>
    <property type="match status" value="1"/>
</dbReference>
<evidence type="ECO:0000256" key="3">
    <source>
        <dbReference type="SAM" id="SignalP"/>
    </source>
</evidence>
<feature type="compositionally biased region" description="Polar residues" evidence="2">
    <location>
        <begin position="820"/>
        <end position="831"/>
    </location>
</feature>
<evidence type="ECO:0000313" key="5">
    <source>
        <dbReference type="Ensembl" id="ENSCCRP00015081483.1"/>
    </source>
</evidence>
<comment type="similarity">
    <text evidence="1">Belongs to the ataxin-2 family.</text>
</comment>
<feature type="compositionally biased region" description="Pro residues" evidence="2">
    <location>
        <begin position="920"/>
        <end position="932"/>
    </location>
</feature>
<dbReference type="GO" id="GO:0034063">
    <property type="term" value="P:stress granule assembly"/>
    <property type="evidence" value="ECO:0007669"/>
    <property type="project" value="TreeGrafter"/>
</dbReference>
<dbReference type="InterPro" id="IPR009818">
    <property type="entry name" value="PAM2_motif"/>
</dbReference>
<feature type="compositionally biased region" description="Basic and acidic residues" evidence="2">
    <location>
        <begin position="634"/>
        <end position="652"/>
    </location>
</feature>
<feature type="region of interest" description="Disordered" evidence="2">
    <location>
        <begin position="810"/>
        <end position="831"/>
    </location>
</feature>
<name>A0A8C1ZI37_CYPCA</name>
<dbReference type="Proteomes" id="UP000694700">
    <property type="component" value="Unplaced"/>
</dbReference>
<accession>A0A8C1ZI37</accession>
<feature type="compositionally biased region" description="Low complexity" evidence="2">
    <location>
        <begin position="464"/>
        <end position="482"/>
    </location>
</feature>
<feature type="domain" description="Sm" evidence="4">
    <location>
        <begin position="23"/>
        <end position="100"/>
    </location>
</feature>
<dbReference type="PANTHER" id="PTHR12854">
    <property type="entry name" value="ATAXIN 2-RELATED"/>
    <property type="match status" value="1"/>
</dbReference>
<sequence length="1029" mass="111606">NKVLSFFLLSIKVALSGVYANMRMVHVLTSVVGTKCDLKVKNGLIYEGVFKTYGPECDIVLDAAHRKSVEPNVGPRREDIVESIIFKSSDVVVVHFKDVDLNYAKKDNFTDSAVSARLNGEHKEKDLEPWDGGEQHISGSMESLDTDLSNGWDPDEMFKYNEETYGVKSTYDSSLSSYTVPLERDNSEEFLKREARASQLAEEIEASATYKARVALENDDRSEEEKYTAVVRGERELHSLNRENKYIPPSQRNREPGMSWGAGRQNSPRLVQCSPGPPAPRSGPHDYNAMDQRVVNGGAHPWPSRCPSPSSRPPSRYQSGPTNSLPPRAATPTRPPSRPPSRPSRPLSLPSAHGSTGPLSTMPKRLSSEGPPRMSPKSQRTPRPHRVASCRGGGPPPPDYMSQGASVEVSAPPPTRNSSSGGTWSSVVSGAHRPRSPRQNSIGGGAPSPSCLSSPQAGTVPVDSATASTTATSPTAANPATNLEASPIEEAKESRVLEMRQNSPNANKENVKPIEASASVARSIGKGVYLWIYHRKQIDNLKKFSVEFRLQSCSNPDPLFEPMVNKTPRDLVEKPKDQSTISEETSTAVSITPTGSKSATPSLSPSSAVPEQKRGPDVTSQGFQTTSSLANAAAKDKDEKEEKNDPVAESVRKSTLNPNAKEFNPRVFCSPPKPATTPTQTRPQGQPSPSIVVQQPPAVYGQTMFQMYPLTPVSPGVQVPHMTMSQTKPYRPVPNMPQQRPDQHHPPGTSTMMHPATAAGPPIVGPSPAYSTQYFTCSPQQFASQPLVQQMPHYQSQHVFSPMIQGSARMITPPGHAQPSLVSSSTTQYGEQTHTMYARKQTSFLERLRAQFPHPSSTLHPHPQHPQPSATPTGQPQQGTQHGGSHPAPSPVQHPQHQAAAQAIHLGNPPQQQMYSALAPTPPSMTPGPNPQSPQASFPSAQQAVYIHPQQMQHGYNPNHMAHVQQAHMQSGMVPPHHGTPSHPPTMMLMATQAPAGPQPGTLNPIPVSSATHYSYTLTPVQGHHQQQL</sequence>
<keyword evidence="3" id="KW-0732">Signal</keyword>
<dbReference type="GO" id="GO:0010494">
    <property type="term" value="C:cytoplasmic stress granule"/>
    <property type="evidence" value="ECO:0007669"/>
    <property type="project" value="TreeGrafter"/>
</dbReference>
<organism evidence="5 6">
    <name type="scientific">Cyprinus carpio</name>
    <name type="common">Common carp</name>
    <dbReference type="NCBI Taxonomy" id="7962"/>
    <lineage>
        <taxon>Eukaryota</taxon>
        <taxon>Metazoa</taxon>
        <taxon>Chordata</taxon>
        <taxon>Craniata</taxon>
        <taxon>Vertebrata</taxon>
        <taxon>Euteleostomi</taxon>
        <taxon>Actinopterygii</taxon>
        <taxon>Neopterygii</taxon>
        <taxon>Teleostei</taxon>
        <taxon>Ostariophysi</taxon>
        <taxon>Cypriniformes</taxon>
        <taxon>Cyprinidae</taxon>
        <taxon>Cyprininae</taxon>
        <taxon>Cyprinus</taxon>
    </lineage>
</organism>
<dbReference type="Pfam" id="PF06741">
    <property type="entry name" value="LsmAD"/>
    <property type="match status" value="1"/>
</dbReference>
<dbReference type="InterPro" id="IPR009604">
    <property type="entry name" value="LsmAD_domain"/>
</dbReference>
<feature type="region of interest" description="Disordered" evidence="2">
    <location>
        <begin position="555"/>
        <end position="690"/>
    </location>
</feature>
<dbReference type="Pfam" id="PF07145">
    <property type="entry name" value="PAM2"/>
    <property type="match status" value="1"/>
</dbReference>
<feature type="chain" id="PRO_5034960658" evidence="3">
    <location>
        <begin position="21"/>
        <end position="1029"/>
    </location>
</feature>
<dbReference type="Ensembl" id="ENSCCRT00015084155.1">
    <property type="protein sequence ID" value="ENSCCRP00015081483.1"/>
    <property type="gene ID" value="ENSCCRG00015032112.1"/>
</dbReference>